<accession>A0A5S3X3L9</accession>
<dbReference type="RefSeq" id="WP_138543992.1">
    <property type="nucleotide sequence ID" value="NZ_PNCJ01000008.1"/>
</dbReference>
<evidence type="ECO:0000256" key="1">
    <source>
        <dbReference type="SAM" id="SignalP"/>
    </source>
</evidence>
<keyword evidence="1" id="KW-0732">Signal</keyword>
<feature type="chain" id="PRO_5024450358" evidence="1">
    <location>
        <begin position="22"/>
        <end position="530"/>
    </location>
</feature>
<feature type="signal peptide" evidence="1">
    <location>
        <begin position="1"/>
        <end position="21"/>
    </location>
</feature>
<sequence length="530" mass="58227">MKYSHFLPVVIALGLPVSAFADNNAEVSDPLKPVTCETTETDVTCSVALFRLNTTAIKHIPLIASESLELSSSVQLSAIEHLSSGDVKKVPGSAVSYKTFDISGEDHVMRHALAFTELSFELVPPGNTQFYARQYNNQPLKPGANLQPLTALDMNIEALNWQIGTAKSQLSVTAAQAPLNKAQVSQPGNYQSVTLEPNSSWHLTPGVFHLMALTAGDNSKIVIQQEQQKNTPTTLYIYGDLATLPAIENHTRGSLAVIYLGTSEVTLSHRLDGVWFSPAAGLTLAALPDNTPQIGQFRAKSIRVEAGVRIQHYPFDLFSLIPTELITEAEDLNPQPDLSAINYSNAQLEQMIEAHLNNLFGMGEDANQQYAESLEALRANAHTVVPELIKIYDDTELTAAGQMRRWSAVHILSELNSPLANNKLYEIAISKPDYTYAPKISSDHTHGPSYESRELSIRAAAMDGIANLATLGYSQSDETLANYLLDPQDKEPMTLRYAIKGYLQGNDTEMRREQLLRHLGPEYHAFIQGE</sequence>
<dbReference type="Proteomes" id="UP000306719">
    <property type="component" value="Unassembled WGS sequence"/>
</dbReference>
<evidence type="ECO:0000313" key="2">
    <source>
        <dbReference type="EMBL" id="TMP38695.1"/>
    </source>
</evidence>
<organism evidence="2 3">
    <name type="scientific">Pseudoalteromonas rubra</name>
    <dbReference type="NCBI Taxonomy" id="43658"/>
    <lineage>
        <taxon>Bacteria</taxon>
        <taxon>Pseudomonadati</taxon>
        <taxon>Pseudomonadota</taxon>
        <taxon>Gammaproteobacteria</taxon>
        <taxon>Alteromonadales</taxon>
        <taxon>Pseudoalteromonadaceae</taxon>
        <taxon>Pseudoalteromonas</taxon>
    </lineage>
</organism>
<protein>
    <submittedName>
        <fullName evidence="2">Uncharacterized protein</fullName>
    </submittedName>
</protein>
<gene>
    <name evidence="2" type="ORF">CWB98_05945</name>
</gene>
<reference evidence="2 3" key="1">
    <citation type="submission" date="2018-01" db="EMBL/GenBank/DDBJ databases">
        <authorList>
            <person name="Paulsen S."/>
            <person name="Gram L.K."/>
        </authorList>
    </citation>
    <scope>NUCLEOTIDE SEQUENCE [LARGE SCALE GENOMIC DNA]</scope>
    <source>
        <strain evidence="2 3">S2599</strain>
    </source>
</reference>
<comment type="caution">
    <text evidence="2">The sequence shown here is derived from an EMBL/GenBank/DDBJ whole genome shotgun (WGS) entry which is preliminary data.</text>
</comment>
<dbReference type="EMBL" id="PNCJ01000008">
    <property type="protein sequence ID" value="TMP38695.1"/>
    <property type="molecule type" value="Genomic_DNA"/>
</dbReference>
<dbReference type="AlphaFoldDB" id="A0A5S3X3L9"/>
<name>A0A5S3X3L9_9GAMM</name>
<reference evidence="3" key="2">
    <citation type="submission" date="2019-06" db="EMBL/GenBank/DDBJ databases">
        <title>Co-occurence of chitin degradation, pigmentation and bioactivity in marine Pseudoalteromonas.</title>
        <authorList>
            <person name="Sonnenschein E.C."/>
            <person name="Bech P.K."/>
        </authorList>
    </citation>
    <scope>NUCLEOTIDE SEQUENCE [LARGE SCALE GENOMIC DNA]</scope>
    <source>
        <strain evidence="3">S2599</strain>
    </source>
</reference>
<proteinExistence type="predicted"/>
<evidence type="ECO:0000313" key="3">
    <source>
        <dbReference type="Proteomes" id="UP000306719"/>
    </source>
</evidence>
<dbReference type="OrthoDB" id="6304448at2"/>